<sequence>MPTIMTNDVNLYVKRDALVRQLLDVDNVQVIEKVQKALKRALAALQPQASAEEETEYITREEQEEILLHAFTEMYRAQKEDRVEGASK</sequence>
<dbReference type="EMBL" id="JAHLFO010000100">
    <property type="protein sequence ID" value="MBU3814266.1"/>
    <property type="molecule type" value="Genomic_DNA"/>
</dbReference>
<evidence type="ECO:0000313" key="2">
    <source>
        <dbReference type="Proteomes" id="UP000824236"/>
    </source>
</evidence>
<evidence type="ECO:0000313" key="1">
    <source>
        <dbReference type="EMBL" id="MBU3814266.1"/>
    </source>
</evidence>
<organism evidence="1 2">
    <name type="scientific">Candidatus Bacteroides intestinipullorum</name>
    <dbReference type="NCBI Taxonomy" id="2838471"/>
    <lineage>
        <taxon>Bacteria</taxon>
        <taxon>Pseudomonadati</taxon>
        <taxon>Bacteroidota</taxon>
        <taxon>Bacteroidia</taxon>
        <taxon>Bacteroidales</taxon>
        <taxon>Bacteroidaceae</taxon>
        <taxon>Bacteroides</taxon>
    </lineage>
</organism>
<comment type="caution">
    <text evidence="1">The sequence shown here is derived from an EMBL/GenBank/DDBJ whole genome shotgun (WGS) entry which is preliminary data.</text>
</comment>
<name>A0A9E2KGH2_9BACE</name>
<accession>A0A9E2KGH2</accession>
<protein>
    <submittedName>
        <fullName evidence="1">Uncharacterized protein</fullName>
    </submittedName>
</protein>
<gene>
    <name evidence="1" type="ORF">H9791_07115</name>
</gene>
<proteinExistence type="predicted"/>
<dbReference type="Proteomes" id="UP000824236">
    <property type="component" value="Unassembled WGS sequence"/>
</dbReference>
<reference evidence="1" key="1">
    <citation type="journal article" date="2021" name="PeerJ">
        <title>Extensive microbial diversity within the chicken gut microbiome revealed by metagenomics and culture.</title>
        <authorList>
            <person name="Gilroy R."/>
            <person name="Ravi A."/>
            <person name="Getino M."/>
            <person name="Pursley I."/>
            <person name="Horton D.L."/>
            <person name="Alikhan N.F."/>
            <person name="Baker D."/>
            <person name="Gharbi K."/>
            <person name="Hall N."/>
            <person name="Watson M."/>
            <person name="Adriaenssens E.M."/>
            <person name="Foster-Nyarko E."/>
            <person name="Jarju S."/>
            <person name="Secka A."/>
            <person name="Antonio M."/>
            <person name="Oren A."/>
            <person name="Chaudhuri R.R."/>
            <person name="La Ragione R."/>
            <person name="Hildebrand F."/>
            <person name="Pallen M.J."/>
        </authorList>
    </citation>
    <scope>NUCLEOTIDE SEQUENCE</scope>
    <source>
        <strain evidence="1">B3-3758</strain>
    </source>
</reference>
<reference evidence="1" key="2">
    <citation type="submission" date="2021-04" db="EMBL/GenBank/DDBJ databases">
        <authorList>
            <person name="Gilroy R."/>
        </authorList>
    </citation>
    <scope>NUCLEOTIDE SEQUENCE</scope>
    <source>
        <strain evidence="1">B3-3758</strain>
    </source>
</reference>
<dbReference type="AlphaFoldDB" id="A0A9E2KGH2"/>